<dbReference type="EMBL" id="LGRX02005074">
    <property type="protein sequence ID" value="KAK3279203.1"/>
    <property type="molecule type" value="Genomic_DNA"/>
</dbReference>
<accession>A0AAE0GJS2</accession>
<organism evidence="2 3">
    <name type="scientific">Cymbomonas tetramitiformis</name>
    <dbReference type="NCBI Taxonomy" id="36881"/>
    <lineage>
        <taxon>Eukaryota</taxon>
        <taxon>Viridiplantae</taxon>
        <taxon>Chlorophyta</taxon>
        <taxon>Pyramimonadophyceae</taxon>
        <taxon>Pyramimonadales</taxon>
        <taxon>Pyramimonadaceae</taxon>
        <taxon>Cymbomonas</taxon>
    </lineage>
</organism>
<reference evidence="2 3" key="1">
    <citation type="journal article" date="2015" name="Genome Biol. Evol.">
        <title>Comparative Genomics of a Bacterivorous Green Alga Reveals Evolutionary Causalities and Consequences of Phago-Mixotrophic Mode of Nutrition.</title>
        <authorList>
            <person name="Burns J.A."/>
            <person name="Paasch A."/>
            <person name="Narechania A."/>
            <person name="Kim E."/>
        </authorList>
    </citation>
    <scope>NUCLEOTIDE SEQUENCE [LARGE SCALE GENOMIC DNA]</scope>
    <source>
        <strain evidence="2 3">PLY_AMNH</strain>
    </source>
</reference>
<feature type="compositionally biased region" description="Basic and acidic residues" evidence="1">
    <location>
        <begin position="108"/>
        <end position="119"/>
    </location>
</feature>
<comment type="caution">
    <text evidence="2">The sequence shown here is derived from an EMBL/GenBank/DDBJ whole genome shotgun (WGS) entry which is preliminary data.</text>
</comment>
<evidence type="ECO:0000256" key="1">
    <source>
        <dbReference type="SAM" id="MobiDB-lite"/>
    </source>
</evidence>
<keyword evidence="3" id="KW-1185">Reference proteome</keyword>
<feature type="region of interest" description="Disordered" evidence="1">
    <location>
        <begin position="69"/>
        <end position="134"/>
    </location>
</feature>
<feature type="compositionally biased region" description="Acidic residues" evidence="1">
    <location>
        <begin position="85"/>
        <end position="102"/>
    </location>
</feature>
<evidence type="ECO:0000313" key="2">
    <source>
        <dbReference type="EMBL" id="KAK3279203.1"/>
    </source>
</evidence>
<dbReference type="AlphaFoldDB" id="A0AAE0GJS2"/>
<proteinExistence type="predicted"/>
<dbReference type="Proteomes" id="UP001190700">
    <property type="component" value="Unassembled WGS sequence"/>
</dbReference>
<name>A0AAE0GJS2_9CHLO</name>
<feature type="compositionally biased region" description="Basic residues" evidence="1">
    <location>
        <begin position="124"/>
        <end position="134"/>
    </location>
</feature>
<gene>
    <name evidence="2" type="ORF">CYMTET_12901</name>
</gene>
<protein>
    <submittedName>
        <fullName evidence="2">Uncharacterized protein</fullName>
    </submittedName>
</protein>
<evidence type="ECO:0000313" key="3">
    <source>
        <dbReference type="Proteomes" id="UP001190700"/>
    </source>
</evidence>
<sequence>MWHVGIQVRRRAPVGEVTAAVCLRLAPGCTTREVHRMYQFRVGSYGANEDTTTDCGPLDTLTVRSTLVTYGTNGIPVPHTGGEPQSEEEEQPEEEEQSEDGENQAGRTEARGVREKDDLQSSPARKKKRMNDLI</sequence>